<dbReference type="EMBL" id="SJSK01000005">
    <property type="protein sequence ID" value="TCC88652.1"/>
    <property type="molecule type" value="Genomic_DNA"/>
</dbReference>
<feature type="domain" description="TonB-dependent receptor plug" evidence="11">
    <location>
        <begin position="192"/>
        <end position="317"/>
    </location>
</feature>
<keyword evidence="3 8" id="KW-1134">Transmembrane beta strand</keyword>
<evidence type="ECO:0000256" key="3">
    <source>
        <dbReference type="ARBA" id="ARBA00022452"/>
    </source>
</evidence>
<dbReference type="InterPro" id="IPR012910">
    <property type="entry name" value="Plug_dom"/>
</dbReference>
<evidence type="ECO:0000256" key="9">
    <source>
        <dbReference type="RuleBase" id="RU003357"/>
    </source>
</evidence>
<evidence type="ECO:0000313" key="12">
    <source>
        <dbReference type="EMBL" id="TCC88652.1"/>
    </source>
</evidence>
<dbReference type="AlphaFoldDB" id="A0A4R0MQV3"/>
<organism evidence="12 13">
    <name type="scientific">Pedobacter frigiditerrae</name>
    <dbReference type="NCBI Taxonomy" id="2530452"/>
    <lineage>
        <taxon>Bacteria</taxon>
        <taxon>Pseudomonadati</taxon>
        <taxon>Bacteroidota</taxon>
        <taxon>Sphingobacteriia</taxon>
        <taxon>Sphingobacteriales</taxon>
        <taxon>Sphingobacteriaceae</taxon>
        <taxon>Pedobacter</taxon>
    </lineage>
</organism>
<evidence type="ECO:0000256" key="4">
    <source>
        <dbReference type="ARBA" id="ARBA00022692"/>
    </source>
</evidence>
<proteinExistence type="inferred from homology"/>
<dbReference type="InterPro" id="IPR000531">
    <property type="entry name" value="Beta-barrel_TonB"/>
</dbReference>
<sequence>MIIWGFSSFLNAPKTFDMETAFREIKKQSGYGFWYEKDVLKGVAKVSVSVKDGSLKQVLDLCFKDRPLSYKLVEKTVVVRRLEKSGENGAGDVSRQKNGMVRGRVADEVGKPVVGATVKLLGTASVVLSDEHGNFSIAVGDGNAVLQVSYMGFIPFEKEVKAGSFITVVLKEELSTLDNVNINAGYYTVKDKERTGSISRVSAALIEKQVISNPLQALQGRVAGLVVTQNTGVPGGSFSVQIRGRSSLNVQVTNDPLYVVDGVIYPSVKMSTNTSNVITAGGANPLAMVNPDEIESIEVLKDADATAIYGSRGANGVILITTKKGKGGALRVGASLNHGYAQVGHKVELLGTADYLMMRREAFKNDGLSPTALDYDVNGTWDQQKYTDWQQVLIGNNATITDANLNISGGNGVSSYRIGGSYQGEGTVFPGSFGLDWGGVHASLNLGSLENRLKATFTVNYSHAKGRLLTADLTNFISLAPNYPDLHDGAGKLNWTYKGTPMTLNPMAFLLNTITSKTDNLIGNIALSYRVLDNLSLKASLGYTTMNREELTKRPLEALSPATSPTSVNRQGYFGNNLNSSWIAEPQVNYRASLGHGRLETLVGLSFQGNQSSFQNILASGFNSDELLGNIGNAATLTKNENTNSSYLYTAVFSRINYNLLDKYILNLTGRRDGSSRFGPGRQFANFGAVGAAWVFSGEGFMQRAFPALSLGKIRGSFGITGNDQIPDYGYLQLWTNNGVGTYQGFSTLTINRLSNADYGWETTRKMELALQLGFLKDRFNIEMAYYRNRSSDQLLLNPTPPSVGSTGILVNLPATVQNQGWEIEGSARLIDRGELEWSASFNLTIPKNTLIAYPGLSSSANRITYVVGKPLSIRQVYNTNVDPQSGNYAFEDRDASVTQNEGDRYLTSFIGQRFYGGLQNSIRYKRLTLDFLLSFVSQTGNNYMSGIPYGPGYFTASATTNQPTAVLDRWQAAGDISNVKKFSTTISGYINYLNARGDGGLSITDASYLKLRSVSLSYQLPNDWLERLRISDARLSLQGQNVFTLTRYIGLDPESQSVTNLPPLRAITIGLKLNF</sequence>
<dbReference type="Proteomes" id="UP000292884">
    <property type="component" value="Unassembled WGS sequence"/>
</dbReference>
<dbReference type="InterPro" id="IPR023996">
    <property type="entry name" value="TonB-dep_OMP_SusC/RagA"/>
</dbReference>
<name>A0A4R0MQV3_9SPHI</name>
<keyword evidence="7 8" id="KW-0998">Cell outer membrane</keyword>
<dbReference type="InterPro" id="IPR023997">
    <property type="entry name" value="TonB-dep_OMP_SusC/RagA_CS"/>
</dbReference>
<gene>
    <name evidence="12" type="ORF">EZ428_18620</name>
</gene>
<dbReference type="PROSITE" id="PS52016">
    <property type="entry name" value="TONB_DEPENDENT_REC_3"/>
    <property type="match status" value="1"/>
</dbReference>
<dbReference type="NCBIfam" id="TIGR04056">
    <property type="entry name" value="OMP_RagA_SusC"/>
    <property type="match status" value="1"/>
</dbReference>
<feature type="domain" description="TonB-dependent receptor-like beta-barrel" evidence="10">
    <location>
        <begin position="491"/>
        <end position="980"/>
    </location>
</feature>
<dbReference type="Pfam" id="PF13715">
    <property type="entry name" value="CarbopepD_reg_2"/>
    <property type="match status" value="1"/>
</dbReference>
<dbReference type="InterPro" id="IPR039426">
    <property type="entry name" value="TonB-dep_rcpt-like"/>
</dbReference>
<evidence type="ECO:0000256" key="6">
    <source>
        <dbReference type="ARBA" id="ARBA00023136"/>
    </source>
</evidence>
<protein>
    <submittedName>
        <fullName evidence="12">SusC/RagA family TonB-linked outer membrane protein</fullName>
    </submittedName>
</protein>
<dbReference type="InterPro" id="IPR037066">
    <property type="entry name" value="Plug_dom_sf"/>
</dbReference>
<evidence type="ECO:0000313" key="13">
    <source>
        <dbReference type="Proteomes" id="UP000292884"/>
    </source>
</evidence>
<keyword evidence="4 8" id="KW-0812">Transmembrane</keyword>
<evidence type="ECO:0000256" key="2">
    <source>
        <dbReference type="ARBA" id="ARBA00022448"/>
    </source>
</evidence>
<dbReference type="Pfam" id="PF07715">
    <property type="entry name" value="Plug"/>
    <property type="match status" value="1"/>
</dbReference>
<evidence type="ECO:0000256" key="8">
    <source>
        <dbReference type="PROSITE-ProRule" id="PRU01360"/>
    </source>
</evidence>
<dbReference type="Gene3D" id="2.170.130.10">
    <property type="entry name" value="TonB-dependent receptor, plug domain"/>
    <property type="match status" value="1"/>
</dbReference>
<accession>A0A4R0MQV3</accession>
<dbReference type="SUPFAM" id="SSF49464">
    <property type="entry name" value="Carboxypeptidase regulatory domain-like"/>
    <property type="match status" value="1"/>
</dbReference>
<dbReference type="Gene3D" id="2.40.170.20">
    <property type="entry name" value="TonB-dependent receptor, beta-barrel domain"/>
    <property type="match status" value="1"/>
</dbReference>
<dbReference type="InterPro" id="IPR036942">
    <property type="entry name" value="Beta-barrel_TonB_sf"/>
</dbReference>
<dbReference type="SUPFAM" id="SSF56935">
    <property type="entry name" value="Porins"/>
    <property type="match status" value="1"/>
</dbReference>
<dbReference type="Pfam" id="PF00593">
    <property type="entry name" value="TonB_dep_Rec_b-barrel"/>
    <property type="match status" value="1"/>
</dbReference>
<evidence type="ECO:0000256" key="7">
    <source>
        <dbReference type="ARBA" id="ARBA00023237"/>
    </source>
</evidence>
<evidence type="ECO:0000256" key="1">
    <source>
        <dbReference type="ARBA" id="ARBA00004571"/>
    </source>
</evidence>
<keyword evidence="6 8" id="KW-0472">Membrane</keyword>
<comment type="subcellular location">
    <subcellularLocation>
        <location evidence="1 8">Cell outer membrane</location>
        <topology evidence="1 8">Multi-pass membrane protein</topology>
    </subcellularLocation>
</comment>
<evidence type="ECO:0000259" key="10">
    <source>
        <dbReference type="Pfam" id="PF00593"/>
    </source>
</evidence>
<dbReference type="OrthoDB" id="9768177at2"/>
<dbReference type="NCBIfam" id="TIGR04057">
    <property type="entry name" value="SusC_RagA_signa"/>
    <property type="match status" value="1"/>
</dbReference>
<evidence type="ECO:0000256" key="5">
    <source>
        <dbReference type="ARBA" id="ARBA00023077"/>
    </source>
</evidence>
<evidence type="ECO:0000259" key="11">
    <source>
        <dbReference type="Pfam" id="PF07715"/>
    </source>
</evidence>
<comment type="similarity">
    <text evidence="8 9">Belongs to the TonB-dependent receptor family.</text>
</comment>
<dbReference type="Gene3D" id="2.60.40.1120">
    <property type="entry name" value="Carboxypeptidase-like, regulatory domain"/>
    <property type="match status" value="1"/>
</dbReference>
<keyword evidence="2 8" id="KW-0813">Transport</keyword>
<keyword evidence="5 9" id="KW-0798">TonB box</keyword>
<dbReference type="GO" id="GO:0009279">
    <property type="term" value="C:cell outer membrane"/>
    <property type="evidence" value="ECO:0007669"/>
    <property type="project" value="UniProtKB-SubCell"/>
</dbReference>
<reference evidence="12 13" key="1">
    <citation type="submission" date="2019-02" db="EMBL/GenBank/DDBJ databases">
        <title>Pedobacter sp. RP-1-13 sp. nov., isolated from Arctic soil.</title>
        <authorList>
            <person name="Dahal R.H."/>
        </authorList>
    </citation>
    <scope>NUCLEOTIDE SEQUENCE [LARGE SCALE GENOMIC DNA]</scope>
    <source>
        <strain evidence="12 13">RP-1-13</strain>
    </source>
</reference>
<comment type="caution">
    <text evidence="12">The sequence shown here is derived from an EMBL/GenBank/DDBJ whole genome shotgun (WGS) entry which is preliminary data.</text>
</comment>
<keyword evidence="13" id="KW-1185">Reference proteome</keyword>
<dbReference type="InterPro" id="IPR008969">
    <property type="entry name" value="CarboxyPept-like_regulatory"/>
</dbReference>